<comment type="caution">
    <text evidence="2">The sequence shown here is derived from an EMBL/GenBank/DDBJ whole genome shotgun (WGS) entry which is preliminary data.</text>
</comment>
<reference evidence="3" key="1">
    <citation type="journal article" date="2019" name="Int. J. Syst. Evol. Microbiol.">
        <title>The Global Catalogue of Microorganisms (GCM) 10K type strain sequencing project: providing services to taxonomists for standard genome sequencing and annotation.</title>
        <authorList>
            <consortium name="The Broad Institute Genomics Platform"/>
            <consortium name="The Broad Institute Genome Sequencing Center for Infectious Disease"/>
            <person name="Wu L."/>
            <person name="Ma J."/>
        </authorList>
    </citation>
    <scope>NUCLEOTIDE SEQUENCE [LARGE SCALE GENOMIC DNA]</scope>
    <source>
        <strain evidence="3">JCM 4805</strain>
    </source>
</reference>
<feature type="region of interest" description="Disordered" evidence="1">
    <location>
        <begin position="90"/>
        <end position="118"/>
    </location>
</feature>
<sequence>MRRWGGGFGVSGGAGRGQPRGRQRGAGKTAEQSLREREHSWSCANHNSLRGGKSDVTECALRGPCVLPYNVVQTNGSVKCSLRMGNRSRSLPTEVFGNRPKNSGRSLRGTAHSGEKGEFPAVSRGRVWGAKVVNGAERLPAGGVL</sequence>
<accession>A0ABP3KUV2</accession>
<keyword evidence="3" id="KW-1185">Reference proteome</keyword>
<name>A0ABP3KUV2_9ACTN</name>
<feature type="region of interest" description="Disordered" evidence="1">
    <location>
        <begin position="1"/>
        <end position="47"/>
    </location>
</feature>
<evidence type="ECO:0000256" key="1">
    <source>
        <dbReference type="SAM" id="MobiDB-lite"/>
    </source>
</evidence>
<feature type="compositionally biased region" description="Gly residues" evidence="1">
    <location>
        <begin position="1"/>
        <end position="18"/>
    </location>
</feature>
<organism evidence="2 3">
    <name type="scientific">Streptomyces olivaceiscleroticus</name>
    <dbReference type="NCBI Taxonomy" id="68245"/>
    <lineage>
        <taxon>Bacteria</taxon>
        <taxon>Bacillati</taxon>
        <taxon>Actinomycetota</taxon>
        <taxon>Actinomycetes</taxon>
        <taxon>Kitasatosporales</taxon>
        <taxon>Streptomycetaceae</taxon>
        <taxon>Streptomyces</taxon>
    </lineage>
</organism>
<protein>
    <submittedName>
        <fullName evidence="2">Uncharacterized protein</fullName>
    </submittedName>
</protein>
<evidence type="ECO:0000313" key="2">
    <source>
        <dbReference type="EMBL" id="GAA0487474.1"/>
    </source>
</evidence>
<proteinExistence type="predicted"/>
<evidence type="ECO:0000313" key="3">
    <source>
        <dbReference type="Proteomes" id="UP001500909"/>
    </source>
</evidence>
<dbReference type="Proteomes" id="UP001500909">
    <property type="component" value="Unassembled WGS sequence"/>
</dbReference>
<gene>
    <name evidence="2" type="ORF">GCM10010361_60420</name>
</gene>
<dbReference type="EMBL" id="BAAABY010000045">
    <property type="protein sequence ID" value="GAA0487474.1"/>
    <property type="molecule type" value="Genomic_DNA"/>
</dbReference>